<feature type="compositionally biased region" description="Polar residues" evidence="1">
    <location>
        <begin position="61"/>
        <end position="70"/>
    </location>
</feature>
<protein>
    <submittedName>
        <fullName evidence="2">Uncharacterized protein</fullName>
    </submittedName>
</protein>
<organism evidence="2 3">
    <name type="scientific">Mycena metata</name>
    <dbReference type="NCBI Taxonomy" id="1033252"/>
    <lineage>
        <taxon>Eukaryota</taxon>
        <taxon>Fungi</taxon>
        <taxon>Dikarya</taxon>
        <taxon>Basidiomycota</taxon>
        <taxon>Agaricomycotina</taxon>
        <taxon>Agaricomycetes</taxon>
        <taxon>Agaricomycetidae</taxon>
        <taxon>Agaricales</taxon>
        <taxon>Marasmiineae</taxon>
        <taxon>Mycenaceae</taxon>
        <taxon>Mycena</taxon>
    </lineage>
</organism>
<keyword evidence="3" id="KW-1185">Reference proteome</keyword>
<name>A0AAD7MNZ8_9AGAR</name>
<evidence type="ECO:0000256" key="1">
    <source>
        <dbReference type="SAM" id="MobiDB-lite"/>
    </source>
</evidence>
<evidence type="ECO:0000313" key="2">
    <source>
        <dbReference type="EMBL" id="KAJ7725769.1"/>
    </source>
</evidence>
<reference evidence="2" key="1">
    <citation type="submission" date="2023-03" db="EMBL/GenBank/DDBJ databases">
        <title>Massive genome expansion in bonnet fungi (Mycena s.s.) driven by repeated elements and novel gene families across ecological guilds.</title>
        <authorList>
            <consortium name="Lawrence Berkeley National Laboratory"/>
            <person name="Harder C.B."/>
            <person name="Miyauchi S."/>
            <person name="Viragh M."/>
            <person name="Kuo A."/>
            <person name="Thoen E."/>
            <person name="Andreopoulos B."/>
            <person name="Lu D."/>
            <person name="Skrede I."/>
            <person name="Drula E."/>
            <person name="Henrissat B."/>
            <person name="Morin E."/>
            <person name="Kohler A."/>
            <person name="Barry K."/>
            <person name="LaButti K."/>
            <person name="Morin E."/>
            <person name="Salamov A."/>
            <person name="Lipzen A."/>
            <person name="Mereny Z."/>
            <person name="Hegedus B."/>
            <person name="Baldrian P."/>
            <person name="Stursova M."/>
            <person name="Weitz H."/>
            <person name="Taylor A."/>
            <person name="Grigoriev I.V."/>
            <person name="Nagy L.G."/>
            <person name="Martin F."/>
            <person name="Kauserud H."/>
        </authorList>
    </citation>
    <scope>NUCLEOTIDE SEQUENCE</scope>
    <source>
        <strain evidence="2">CBHHK182m</strain>
    </source>
</reference>
<feature type="region of interest" description="Disordered" evidence="1">
    <location>
        <begin position="1"/>
        <end position="96"/>
    </location>
</feature>
<gene>
    <name evidence="2" type="ORF">B0H16DRAFT_1781559</name>
</gene>
<evidence type="ECO:0000313" key="3">
    <source>
        <dbReference type="Proteomes" id="UP001215598"/>
    </source>
</evidence>
<dbReference type="AlphaFoldDB" id="A0AAD7MNZ8"/>
<sequence length="124" mass="13408">MSYDQYTGTRSGINAQGNHYRSHPDGSYSYENLDGSTYRKDATGSATYTSPSGYVKKYGTSVPSVQTQPRLPQDFLGSRASDSDAMGSSTYTSPSSYVKKYGASVAPRRNATKIVTRTHALAIV</sequence>
<dbReference type="Proteomes" id="UP001215598">
    <property type="component" value="Unassembled WGS sequence"/>
</dbReference>
<proteinExistence type="predicted"/>
<comment type="caution">
    <text evidence="2">The sequence shown here is derived from an EMBL/GenBank/DDBJ whole genome shotgun (WGS) entry which is preliminary data.</text>
</comment>
<accession>A0AAD7MNZ8</accession>
<dbReference type="EMBL" id="JARKIB010000191">
    <property type="protein sequence ID" value="KAJ7725769.1"/>
    <property type="molecule type" value="Genomic_DNA"/>
</dbReference>
<feature type="compositionally biased region" description="Polar residues" evidence="1">
    <location>
        <begin position="86"/>
        <end position="96"/>
    </location>
</feature>
<feature type="compositionally biased region" description="Polar residues" evidence="1">
    <location>
        <begin position="1"/>
        <end position="19"/>
    </location>
</feature>